<comment type="caution">
    <text evidence="1">The sequence shown here is derived from an EMBL/GenBank/DDBJ whole genome shotgun (WGS) entry which is preliminary data.</text>
</comment>
<proteinExistence type="predicted"/>
<dbReference type="Proteomes" id="UP001311232">
    <property type="component" value="Unassembled WGS sequence"/>
</dbReference>
<reference evidence="1 2" key="1">
    <citation type="submission" date="2021-06" db="EMBL/GenBank/DDBJ databases">
        <authorList>
            <person name="Palmer J.M."/>
        </authorList>
    </citation>
    <scope>NUCLEOTIDE SEQUENCE [LARGE SCALE GENOMIC DNA]</scope>
    <source>
        <strain evidence="1 2">MEX-2019</strain>
        <tissue evidence="1">Muscle</tissue>
    </source>
</reference>
<evidence type="ECO:0000313" key="1">
    <source>
        <dbReference type="EMBL" id="KAK5610656.1"/>
    </source>
</evidence>
<gene>
    <name evidence="1" type="ORF">CRENBAI_001850</name>
</gene>
<dbReference type="EMBL" id="JAHHUM010001545">
    <property type="protein sequence ID" value="KAK5610656.1"/>
    <property type="molecule type" value="Genomic_DNA"/>
</dbReference>
<name>A0AAV9RNT7_9TELE</name>
<evidence type="ECO:0000313" key="2">
    <source>
        <dbReference type="Proteomes" id="UP001311232"/>
    </source>
</evidence>
<accession>A0AAV9RNT7</accession>
<sequence length="121" mass="14131">MFISWLKRPLMQREADIILGVLKPSSALQQCALCQSVSAPAFFLLGRRAERRHSHSTLWTCPRMLQCKKGRKNPEMSHVSHRNEAVCCNSCRNNTYQKRMAWHYIMMHVNKPKSYQGKKII</sequence>
<protein>
    <submittedName>
        <fullName evidence="1">Uncharacterized protein</fullName>
    </submittedName>
</protein>
<organism evidence="1 2">
    <name type="scientific">Crenichthys baileyi</name>
    <name type="common">White River springfish</name>
    <dbReference type="NCBI Taxonomy" id="28760"/>
    <lineage>
        <taxon>Eukaryota</taxon>
        <taxon>Metazoa</taxon>
        <taxon>Chordata</taxon>
        <taxon>Craniata</taxon>
        <taxon>Vertebrata</taxon>
        <taxon>Euteleostomi</taxon>
        <taxon>Actinopterygii</taxon>
        <taxon>Neopterygii</taxon>
        <taxon>Teleostei</taxon>
        <taxon>Neoteleostei</taxon>
        <taxon>Acanthomorphata</taxon>
        <taxon>Ovalentaria</taxon>
        <taxon>Atherinomorphae</taxon>
        <taxon>Cyprinodontiformes</taxon>
        <taxon>Goodeidae</taxon>
        <taxon>Crenichthys</taxon>
    </lineage>
</organism>
<keyword evidence="2" id="KW-1185">Reference proteome</keyword>
<dbReference type="AlphaFoldDB" id="A0AAV9RNT7"/>